<evidence type="ECO:0000259" key="8">
    <source>
        <dbReference type="PROSITE" id="PS00745"/>
    </source>
</evidence>
<dbReference type="InterPro" id="IPR050057">
    <property type="entry name" value="Prokaryotic/Mito_RF"/>
</dbReference>
<dbReference type="AlphaFoldDB" id="A0A831X8R3"/>
<dbReference type="Gene3D" id="6.10.140.1950">
    <property type="match status" value="1"/>
</dbReference>
<keyword evidence="7" id="KW-0175">Coiled coil</keyword>
<comment type="subcellular location">
    <subcellularLocation>
        <location evidence="5">Cytoplasm</location>
    </subcellularLocation>
</comment>
<protein>
    <recommendedName>
        <fullName evidence="5 6">Peptide chain release factor 1</fullName>
        <shortName evidence="5">RF-1</shortName>
    </recommendedName>
</protein>
<feature type="coiled-coil region" evidence="7">
    <location>
        <begin position="37"/>
        <end position="99"/>
    </location>
</feature>
<dbReference type="GO" id="GO:0016149">
    <property type="term" value="F:translation release factor activity, codon specific"/>
    <property type="evidence" value="ECO:0007669"/>
    <property type="project" value="UniProtKB-UniRule"/>
</dbReference>
<dbReference type="FunFam" id="3.30.70.1660:FF:000002">
    <property type="entry name" value="Peptide chain release factor 1"/>
    <property type="match status" value="1"/>
</dbReference>
<dbReference type="Gene3D" id="3.30.70.1660">
    <property type="match status" value="1"/>
</dbReference>
<keyword evidence="4 5" id="KW-0648">Protein biosynthesis</keyword>
<evidence type="ECO:0000256" key="6">
    <source>
        <dbReference type="NCBIfam" id="TIGR00019"/>
    </source>
</evidence>
<dbReference type="InterPro" id="IPR000352">
    <property type="entry name" value="Pep_chain_release_fac_I"/>
</dbReference>
<dbReference type="Pfam" id="PF03462">
    <property type="entry name" value="PCRF"/>
    <property type="match status" value="1"/>
</dbReference>
<comment type="function">
    <text evidence="1 5">Peptide chain release factor 1 directs the termination of translation in response to the peptide chain termination codons UAG and UAA.</text>
</comment>
<dbReference type="SUPFAM" id="SSF75620">
    <property type="entry name" value="Release factor"/>
    <property type="match status" value="1"/>
</dbReference>
<dbReference type="GO" id="GO:0005737">
    <property type="term" value="C:cytoplasm"/>
    <property type="evidence" value="ECO:0007669"/>
    <property type="project" value="UniProtKB-SubCell"/>
</dbReference>
<keyword evidence="5" id="KW-0963">Cytoplasm</keyword>
<evidence type="ECO:0000256" key="4">
    <source>
        <dbReference type="ARBA" id="ARBA00022917"/>
    </source>
</evidence>
<evidence type="ECO:0000256" key="1">
    <source>
        <dbReference type="ARBA" id="ARBA00002986"/>
    </source>
</evidence>
<reference evidence="9" key="1">
    <citation type="journal article" date="2020" name="mSystems">
        <title>Genome- and Community-Level Interaction Insights into Carbon Utilization and Element Cycling Functions of Hydrothermarchaeota in Hydrothermal Sediment.</title>
        <authorList>
            <person name="Zhou Z."/>
            <person name="Liu Y."/>
            <person name="Xu W."/>
            <person name="Pan J."/>
            <person name="Luo Z.H."/>
            <person name="Li M."/>
        </authorList>
    </citation>
    <scope>NUCLEOTIDE SEQUENCE [LARGE SCALE GENOMIC DNA]</scope>
    <source>
        <strain evidence="9">SpSt-210</strain>
    </source>
</reference>
<dbReference type="NCBIfam" id="NF001859">
    <property type="entry name" value="PRK00591.1"/>
    <property type="match status" value="1"/>
</dbReference>
<evidence type="ECO:0000256" key="2">
    <source>
        <dbReference type="ARBA" id="ARBA00010835"/>
    </source>
</evidence>
<dbReference type="PROSITE" id="PS00745">
    <property type="entry name" value="RF_PROK_I"/>
    <property type="match status" value="1"/>
</dbReference>
<dbReference type="Pfam" id="PF00472">
    <property type="entry name" value="RF-1"/>
    <property type="match status" value="1"/>
</dbReference>
<dbReference type="InterPro" id="IPR004373">
    <property type="entry name" value="RF-1"/>
</dbReference>
<comment type="caution">
    <text evidence="9">The sequence shown here is derived from an EMBL/GenBank/DDBJ whole genome shotgun (WGS) entry which is preliminary data.</text>
</comment>
<dbReference type="PANTHER" id="PTHR43804:SF7">
    <property type="entry name" value="LD18447P"/>
    <property type="match status" value="1"/>
</dbReference>
<dbReference type="Gene3D" id="3.30.160.20">
    <property type="match status" value="1"/>
</dbReference>
<name>A0A831X8R3_9BACT</name>
<proteinExistence type="inferred from homology"/>
<feature type="modified residue" description="N5-methylglutamine" evidence="5">
    <location>
        <position position="238"/>
    </location>
</feature>
<comment type="similarity">
    <text evidence="2 5">Belongs to the prokaryotic/mitochondrial release factor family.</text>
</comment>
<accession>A0A831X8R3</accession>
<evidence type="ECO:0000256" key="7">
    <source>
        <dbReference type="SAM" id="Coils"/>
    </source>
</evidence>
<feature type="domain" description="Prokaryotic-type class I peptide chain release factors" evidence="8">
    <location>
        <begin position="231"/>
        <end position="247"/>
    </location>
</feature>
<organism evidence="9">
    <name type="scientific">Thermorudis peleae</name>
    <dbReference type="NCBI Taxonomy" id="1382356"/>
    <lineage>
        <taxon>Bacteria</taxon>
        <taxon>Pseudomonadati</taxon>
        <taxon>Thermomicrobiota</taxon>
        <taxon>Thermomicrobia</taxon>
        <taxon>Thermomicrobia incertae sedis</taxon>
        <taxon>Thermorudis</taxon>
    </lineage>
</organism>
<keyword evidence="3 5" id="KW-0488">Methylation</keyword>
<dbReference type="NCBIfam" id="TIGR00019">
    <property type="entry name" value="prfA"/>
    <property type="match status" value="1"/>
</dbReference>
<dbReference type="HAMAP" id="MF_00093">
    <property type="entry name" value="Rel_fac_1"/>
    <property type="match status" value="1"/>
</dbReference>
<evidence type="ECO:0000256" key="3">
    <source>
        <dbReference type="ARBA" id="ARBA00022481"/>
    </source>
</evidence>
<sequence>MTKAVSVLDKLHDLEQRYIELDHLLADPEVVSDPPRLAQLARERAELEEVVQLYRQLRQTDQEILEAEQLLDGPDPDLSELAAEELERLRKLRDDLYQDLRSRLAPRDPNDEKDVIVEIRAGTGGEEAALFAADLFRMYSRYAERQGWKVEVLSSSPTELGGFKEIIFEVRGRGAYSHLKHESGVHRVQRVPVTESGGRIHTSTATVAVLPEAEEVDVHIDEDDLRIEVFRSSGHGGQSVNTTDSAVRITHLPTGIVVTCQDERSQLKNRLKAMAVLRARLYDLERRRLDEERTGMRRSQVGTGERSEKIRTYNFPQDRVTDHRLKLSVSNLPAVLDGELEPFISELQALEQAERLRAAGIQ</sequence>
<comment type="PTM">
    <text evidence="5">Methylated by PrmC. Methylation increases the termination efficiency of RF1.</text>
</comment>
<dbReference type="InterPro" id="IPR005139">
    <property type="entry name" value="PCRF"/>
</dbReference>
<dbReference type="InterPro" id="IPR045853">
    <property type="entry name" value="Pep_chain_release_fac_I_sf"/>
</dbReference>
<gene>
    <name evidence="5 9" type="primary">prfA</name>
    <name evidence="9" type="ORF">ENP34_08560</name>
</gene>
<evidence type="ECO:0000313" key="9">
    <source>
        <dbReference type="EMBL" id="HEG91480.1"/>
    </source>
</evidence>
<dbReference type="FunFam" id="3.30.160.20:FF:000004">
    <property type="entry name" value="Peptide chain release factor 1"/>
    <property type="match status" value="1"/>
</dbReference>
<evidence type="ECO:0000256" key="5">
    <source>
        <dbReference type="HAMAP-Rule" id="MF_00093"/>
    </source>
</evidence>
<dbReference type="EMBL" id="DSIY01000203">
    <property type="protein sequence ID" value="HEG91480.1"/>
    <property type="molecule type" value="Genomic_DNA"/>
</dbReference>
<dbReference type="SMART" id="SM00937">
    <property type="entry name" value="PCRF"/>
    <property type="match status" value="1"/>
</dbReference>
<dbReference type="PANTHER" id="PTHR43804">
    <property type="entry name" value="LD18447P"/>
    <property type="match status" value="1"/>
</dbReference>